<feature type="region of interest" description="Disordered" evidence="1">
    <location>
        <begin position="1"/>
        <end position="90"/>
    </location>
</feature>
<feature type="compositionally biased region" description="Polar residues" evidence="1">
    <location>
        <begin position="104"/>
        <end position="119"/>
    </location>
</feature>
<dbReference type="InterPro" id="IPR010994">
    <property type="entry name" value="RuvA_2-like"/>
</dbReference>
<keyword evidence="2" id="KW-1185">Reference proteome</keyword>
<proteinExistence type="predicted"/>
<dbReference type="KEGG" id="nlo:107220692"/>
<dbReference type="Gene3D" id="1.10.150.280">
    <property type="entry name" value="AF1531-like domain"/>
    <property type="match status" value="1"/>
</dbReference>
<evidence type="ECO:0000256" key="1">
    <source>
        <dbReference type="SAM" id="MobiDB-lite"/>
    </source>
</evidence>
<feature type="compositionally biased region" description="Basic and acidic residues" evidence="1">
    <location>
        <begin position="1"/>
        <end position="10"/>
    </location>
</feature>
<gene>
    <name evidence="3" type="primary">LOC107220692</name>
</gene>
<dbReference type="Proteomes" id="UP000829291">
    <property type="component" value="Chromosome 3"/>
</dbReference>
<evidence type="ECO:0000313" key="2">
    <source>
        <dbReference type="Proteomes" id="UP000829291"/>
    </source>
</evidence>
<evidence type="ECO:0000313" key="3">
    <source>
        <dbReference type="RefSeq" id="XP_015514861.1"/>
    </source>
</evidence>
<dbReference type="AlphaFoldDB" id="A0A6J0BJW8"/>
<feature type="compositionally biased region" description="Basic and acidic residues" evidence="1">
    <location>
        <begin position="40"/>
        <end position="55"/>
    </location>
</feature>
<accession>A0A6J0BJW8</accession>
<dbReference type="Pfam" id="PF12836">
    <property type="entry name" value="HHH_3"/>
    <property type="match status" value="1"/>
</dbReference>
<name>A0A6J0BJW8_NEOLC</name>
<organism evidence="3">
    <name type="scientific">Neodiprion lecontei</name>
    <name type="common">Redheaded pine sawfly</name>
    <dbReference type="NCBI Taxonomy" id="441921"/>
    <lineage>
        <taxon>Eukaryota</taxon>
        <taxon>Metazoa</taxon>
        <taxon>Ecdysozoa</taxon>
        <taxon>Arthropoda</taxon>
        <taxon>Hexapoda</taxon>
        <taxon>Insecta</taxon>
        <taxon>Pterygota</taxon>
        <taxon>Neoptera</taxon>
        <taxon>Endopterygota</taxon>
        <taxon>Hymenoptera</taxon>
        <taxon>Tenthredinoidea</taxon>
        <taxon>Diprionidae</taxon>
        <taxon>Diprioninae</taxon>
        <taxon>Neodiprion</taxon>
    </lineage>
</organism>
<sequence length="325" mass="37067">MDPEIHKKESNLAGTDFSRDNGMSTNEGKILLNNNFETDSAAKTDEETQRIDNQWKKTVFGSKRKLDSLNTQDEESDMSSERLGKTSHSTVRKILKTAEKKYNANKSHSSGNHNTSGVNEATHYENSETENDTKNNQQAKRIQRRRKSIIFSAKKKINFSKNKDSDESADEVSNKLSRRKYKVKNLSKQKMTSNIDVEKSDRRLRHNKLKLAGNSSKVNYESKTEDTDVETETQLTTVSEENRVMNSSLTEVQSTHNSDILKLLNQGSPKELESLARIGPKTAMMLDQYRKLNGKLETIRDLENMPGWSPRVFKQFLSANNIVLD</sequence>
<dbReference type="RefSeq" id="XP_015514861.1">
    <property type="nucleotide sequence ID" value="XM_015659375.2"/>
</dbReference>
<dbReference type="InParanoid" id="A0A6J0BJW8"/>
<protein>
    <submittedName>
        <fullName evidence="3">Kinesin-like protein KIF22-B</fullName>
    </submittedName>
</protein>
<dbReference type="GeneID" id="107220692"/>
<reference evidence="3" key="1">
    <citation type="submission" date="2025-08" db="UniProtKB">
        <authorList>
            <consortium name="RefSeq"/>
        </authorList>
    </citation>
    <scope>IDENTIFICATION</scope>
    <source>
        <tissue evidence="3">Thorax and Abdomen</tissue>
    </source>
</reference>
<feature type="compositionally biased region" description="Polar residues" evidence="1">
    <location>
        <begin position="21"/>
        <end position="38"/>
    </location>
</feature>
<feature type="region of interest" description="Disordered" evidence="1">
    <location>
        <begin position="102"/>
        <end position="144"/>
    </location>
</feature>
<dbReference type="SUPFAM" id="SSF47781">
    <property type="entry name" value="RuvA domain 2-like"/>
    <property type="match status" value="1"/>
</dbReference>
<dbReference type="OrthoDB" id="7784227at2759"/>